<gene>
    <name evidence="2" type="ORF">PG994_007935</name>
</gene>
<dbReference type="Proteomes" id="UP001480595">
    <property type="component" value="Unassembled WGS sequence"/>
</dbReference>
<dbReference type="GeneID" id="92092407"/>
<proteinExistence type="predicted"/>
<sequence>MPSRMPSRRPSQRPSQGPLAGSIHAFPVNRSGGGGNSGSSLRKYIPGNARVYYDEKNSRSGEHINELLAYGKPRKEKDPDIQKMKIYRKMMKDKQKAAVKFEKLKNRRATQKYIYKLAKKEIKAATKQPIKIAGWPIQLGHKKHRKHH</sequence>
<name>A0ABR1URM5_9PEZI</name>
<accession>A0ABR1URM5</accession>
<protein>
    <submittedName>
        <fullName evidence="2">Uncharacterized protein</fullName>
    </submittedName>
</protein>
<comment type="caution">
    <text evidence="2">The sequence shown here is derived from an EMBL/GenBank/DDBJ whole genome shotgun (WGS) entry which is preliminary data.</text>
</comment>
<organism evidence="2 3">
    <name type="scientific">Apiospora phragmitis</name>
    <dbReference type="NCBI Taxonomy" id="2905665"/>
    <lineage>
        <taxon>Eukaryota</taxon>
        <taxon>Fungi</taxon>
        <taxon>Dikarya</taxon>
        <taxon>Ascomycota</taxon>
        <taxon>Pezizomycotina</taxon>
        <taxon>Sordariomycetes</taxon>
        <taxon>Xylariomycetidae</taxon>
        <taxon>Amphisphaeriales</taxon>
        <taxon>Apiosporaceae</taxon>
        <taxon>Apiospora</taxon>
    </lineage>
</organism>
<dbReference type="RefSeq" id="XP_066714831.1">
    <property type="nucleotide sequence ID" value="XM_066859344.1"/>
</dbReference>
<evidence type="ECO:0000313" key="3">
    <source>
        <dbReference type="Proteomes" id="UP001480595"/>
    </source>
</evidence>
<evidence type="ECO:0000313" key="2">
    <source>
        <dbReference type="EMBL" id="KAK8061569.1"/>
    </source>
</evidence>
<feature type="region of interest" description="Disordered" evidence="1">
    <location>
        <begin position="1"/>
        <end position="41"/>
    </location>
</feature>
<feature type="compositionally biased region" description="Basic residues" evidence="1">
    <location>
        <begin position="1"/>
        <end position="11"/>
    </location>
</feature>
<evidence type="ECO:0000256" key="1">
    <source>
        <dbReference type="SAM" id="MobiDB-lite"/>
    </source>
</evidence>
<dbReference type="EMBL" id="JAQQWL010000008">
    <property type="protein sequence ID" value="KAK8061569.1"/>
    <property type="molecule type" value="Genomic_DNA"/>
</dbReference>
<reference evidence="2 3" key="1">
    <citation type="submission" date="2023-01" db="EMBL/GenBank/DDBJ databases">
        <title>Analysis of 21 Apiospora genomes using comparative genomics revels a genus with tremendous synthesis potential of carbohydrate active enzymes and secondary metabolites.</title>
        <authorList>
            <person name="Sorensen T."/>
        </authorList>
    </citation>
    <scope>NUCLEOTIDE SEQUENCE [LARGE SCALE GENOMIC DNA]</scope>
    <source>
        <strain evidence="2 3">CBS 135458</strain>
    </source>
</reference>
<keyword evidence="3" id="KW-1185">Reference proteome</keyword>